<accession>A0ABP9P422</accession>
<name>A0ABP9P422_9PSEU</name>
<sequence>MRLVIQLAVVAAIALAGSTLVNAVAWNPPLTLILGLGTAAAAPAG</sequence>
<dbReference type="EMBL" id="BAABJO010000047">
    <property type="protein sequence ID" value="GAA5140240.1"/>
    <property type="molecule type" value="Genomic_DNA"/>
</dbReference>
<gene>
    <name evidence="1" type="ORF">GCM10023320_77610</name>
</gene>
<proteinExistence type="predicted"/>
<reference evidence="2" key="1">
    <citation type="journal article" date="2019" name="Int. J. Syst. Evol. Microbiol.">
        <title>The Global Catalogue of Microorganisms (GCM) 10K type strain sequencing project: providing services to taxonomists for standard genome sequencing and annotation.</title>
        <authorList>
            <consortium name="The Broad Institute Genomics Platform"/>
            <consortium name="The Broad Institute Genome Sequencing Center for Infectious Disease"/>
            <person name="Wu L."/>
            <person name="Ma J."/>
        </authorList>
    </citation>
    <scope>NUCLEOTIDE SEQUENCE [LARGE SCALE GENOMIC DNA]</scope>
    <source>
        <strain evidence="2">JCM 18302</strain>
    </source>
</reference>
<dbReference type="RefSeq" id="WP_345612488.1">
    <property type="nucleotide sequence ID" value="NZ_BAABJO010000047.1"/>
</dbReference>
<dbReference type="Proteomes" id="UP001500804">
    <property type="component" value="Unassembled WGS sequence"/>
</dbReference>
<protein>
    <submittedName>
        <fullName evidence="1">Uncharacterized protein</fullName>
    </submittedName>
</protein>
<keyword evidence="2" id="KW-1185">Reference proteome</keyword>
<organism evidence="1 2">
    <name type="scientific">Pseudonocardia adelaidensis</name>
    <dbReference type="NCBI Taxonomy" id="648754"/>
    <lineage>
        <taxon>Bacteria</taxon>
        <taxon>Bacillati</taxon>
        <taxon>Actinomycetota</taxon>
        <taxon>Actinomycetes</taxon>
        <taxon>Pseudonocardiales</taxon>
        <taxon>Pseudonocardiaceae</taxon>
        <taxon>Pseudonocardia</taxon>
    </lineage>
</organism>
<evidence type="ECO:0000313" key="2">
    <source>
        <dbReference type="Proteomes" id="UP001500804"/>
    </source>
</evidence>
<comment type="caution">
    <text evidence="1">The sequence shown here is derived from an EMBL/GenBank/DDBJ whole genome shotgun (WGS) entry which is preliminary data.</text>
</comment>
<evidence type="ECO:0000313" key="1">
    <source>
        <dbReference type="EMBL" id="GAA5140240.1"/>
    </source>
</evidence>